<evidence type="ECO:0000256" key="1">
    <source>
        <dbReference type="SAM" id="MobiDB-lite"/>
    </source>
</evidence>
<dbReference type="AlphaFoldDB" id="A0A9P6AV79"/>
<gene>
    <name evidence="2" type="ORF">BS47DRAFT_1345470</name>
</gene>
<name>A0A9P6AV79_9AGAM</name>
<dbReference type="Proteomes" id="UP000886523">
    <property type="component" value="Unassembled WGS sequence"/>
</dbReference>
<comment type="caution">
    <text evidence="2">The sequence shown here is derived from an EMBL/GenBank/DDBJ whole genome shotgun (WGS) entry which is preliminary data.</text>
</comment>
<organism evidence="2 3">
    <name type="scientific">Hydnum rufescens UP504</name>
    <dbReference type="NCBI Taxonomy" id="1448309"/>
    <lineage>
        <taxon>Eukaryota</taxon>
        <taxon>Fungi</taxon>
        <taxon>Dikarya</taxon>
        <taxon>Basidiomycota</taxon>
        <taxon>Agaricomycotina</taxon>
        <taxon>Agaricomycetes</taxon>
        <taxon>Cantharellales</taxon>
        <taxon>Hydnaceae</taxon>
        <taxon>Hydnum</taxon>
    </lineage>
</organism>
<proteinExistence type="predicted"/>
<protein>
    <submittedName>
        <fullName evidence="2">Uncharacterized protein</fullName>
    </submittedName>
</protein>
<keyword evidence="3" id="KW-1185">Reference proteome</keyword>
<accession>A0A9P6AV79</accession>
<reference evidence="2" key="1">
    <citation type="journal article" date="2020" name="Nat. Commun.">
        <title>Large-scale genome sequencing of mycorrhizal fungi provides insights into the early evolution of symbiotic traits.</title>
        <authorList>
            <person name="Miyauchi S."/>
            <person name="Kiss E."/>
            <person name="Kuo A."/>
            <person name="Drula E."/>
            <person name="Kohler A."/>
            <person name="Sanchez-Garcia M."/>
            <person name="Morin E."/>
            <person name="Andreopoulos B."/>
            <person name="Barry K.W."/>
            <person name="Bonito G."/>
            <person name="Buee M."/>
            <person name="Carver A."/>
            <person name="Chen C."/>
            <person name="Cichocki N."/>
            <person name="Clum A."/>
            <person name="Culley D."/>
            <person name="Crous P.W."/>
            <person name="Fauchery L."/>
            <person name="Girlanda M."/>
            <person name="Hayes R.D."/>
            <person name="Keri Z."/>
            <person name="LaButti K."/>
            <person name="Lipzen A."/>
            <person name="Lombard V."/>
            <person name="Magnuson J."/>
            <person name="Maillard F."/>
            <person name="Murat C."/>
            <person name="Nolan M."/>
            <person name="Ohm R.A."/>
            <person name="Pangilinan J."/>
            <person name="Pereira M.F."/>
            <person name="Perotto S."/>
            <person name="Peter M."/>
            <person name="Pfister S."/>
            <person name="Riley R."/>
            <person name="Sitrit Y."/>
            <person name="Stielow J.B."/>
            <person name="Szollosi G."/>
            <person name="Zifcakova L."/>
            <person name="Stursova M."/>
            <person name="Spatafora J.W."/>
            <person name="Tedersoo L."/>
            <person name="Vaario L.M."/>
            <person name="Yamada A."/>
            <person name="Yan M."/>
            <person name="Wang P."/>
            <person name="Xu J."/>
            <person name="Bruns T."/>
            <person name="Baldrian P."/>
            <person name="Vilgalys R."/>
            <person name="Dunand C."/>
            <person name="Henrissat B."/>
            <person name="Grigoriev I.V."/>
            <person name="Hibbett D."/>
            <person name="Nagy L.G."/>
            <person name="Martin F.M."/>
        </authorList>
    </citation>
    <scope>NUCLEOTIDE SEQUENCE</scope>
    <source>
        <strain evidence="2">UP504</strain>
    </source>
</reference>
<sequence>MVRGSIFTTAPIAPATGPSSGKKHHPRRDLSNLAKSTAKWDGSTAVFTTKGPRIRNCGIYFDRPVLCADRQQRGTMGP</sequence>
<feature type="region of interest" description="Disordered" evidence="1">
    <location>
        <begin position="1"/>
        <end position="29"/>
    </location>
</feature>
<evidence type="ECO:0000313" key="3">
    <source>
        <dbReference type="Proteomes" id="UP000886523"/>
    </source>
</evidence>
<feature type="non-terminal residue" evidence="2">
    <location>
        <position position="78"/>
    </location>
</feature>
<evidence type="ECO:0000313" key="2">
    <source>
        <dbReference type="EMBL" id="KAF9512354.1"/>
    </source>
</evidence>
<dbReference type="EMBL" id="MU128987">
    <property type="protein sequence ID" value="KAF9512354.1"/>
    <property type="molecule type" value="Genomic_DNA"/>
</dbReference>